<evidence type="ECO:0000256" key="1">
    <source>
        <dbReference type="SAM" id="MobiDB-lite"/>
    </source>
</evidence>
<name>I1QQS2_ORYGL</name>
<feature type="compositionally biased region" description="Low complexity" evidence="1">
    <location>
        <begin position="21"/>
        <end position="37"/>
    </location>
</feature>
<dbReference type="EnsemblPlants" id="ORGLA09G0140100.1">
    <property type="protein sequence ID" value="ORGLA09G0140100.1"/>
    <property type="gene ID" value="ORGLA09G0140100"/>
</dbReference>
<reference evidence="2 3" key="2">
    <citation type="submission" date="2018-04" db="EMBL/GenBank/DDBJ databases">
        <title>OglaRS2 (Oryza glaberrima Reference Sequence Version 2).</title>
        <authorList>
            <person name="Zhang J."/>
            <person name="Kudrna D."/>
            <person name="Lee S."/>
            <person name="Talag J."/>
            <person name="Rajasekar S."/>
            <person name="Wing R.A."/>
        </authorList>
    </citation>
    <scope>NUCLEOTIDE SEQUENCE [LARGE SCALE GENOMIC DNA]</scope>
    <source>
        <strain evidence="2 3">cv. IRGC 96717</strain>
    </source>
</reference>
<organism evidence="2 3">
    <name type="scientific">Oryza glaberrima</name>
    <name type="common">African rice</name>
    <dbReference type="NCBI Taxonomy" id="4538"/>
    <lineage>
        <taxon>Eukaryota</taxon>
        <taxon>Viridiplantae</taxon>
        <taxon>Streptophyta</taxon>
        <taxon>Embryophyta</taxon>
        <taxon>Tracheophyta</taxon>
        <taxon>Spermatophyta</taxon>
        <taxon>Magnoliopsida</taxon>
        <taxon>Liliopsida</taxon>
        <taxon>Poales</taxon>
        <taxon>Poaceae</taxon>
        <taxon>BOP clade</taxon>
        <taxon>Oryzoideae</taxon>
        <taxon>Oryzeae</taxon>
        <taxon>Oryzinae</taxon>
        <taxon>Oryza</taxon>
    </lineage>
</organism>
<sequence>MIKEEEHPCFHMAGAADGEGLRPMPSRRSLPPSSSDLVPATTVSCFWLPASTSPTARSSTAPTPQAPTVPLPASSTLSTSPSTARSAPLLPRLHRLSSCRTSTMTRLRLSTPKPSPF</sequence>
<evidence type="ECO:0000313" key="2">
    <source>
        <dbReference type="EnsemblPlants" id="ORGLA09G0140100.1"/>
    </source>
</evidence>
<feature type="compositionally biased region" description="Low complexity" evidence="1">
    <location>
        <begin position="53"/>
        <end position="63"/>
    </location>
</feature>
<feature type="compositionally biased region" description="Low complexity" evidence="1">
    <location>
        <begin position="71"/>
        <end position="89"/>
    </location>
</feature>
<proteinExistence type="predicted"/>
<keyword evidence="3" id="KW-1185">Reference proteome</keyword>
<dbReference type="Proteomes" id="UP000007306">
    <property type="component" value="Chromosome 9"/>
</dbReference>
<protein>
    <submittedName>
        <fullName evidence="2">Uncharacterized protein</fullName>
    </submittedName>
</protein>
<accession>I1QQS2</accession>
<evidence type="ECO:0000313" key="3">
    <source>
        <dbReference type="Proteomes" id="UP000007306"/>
    </source>
</evidence>
<feature type="region of interest" description="Disordered" evidence="1">
    <location>
        <begin position="53"/>
        <end position="91"/>
    </location>
</feature>
<dbReference type="AlphaFoldDB" id="I1QQS2"/>
<feature type="region of interest" description="Disordered" evidence="1">
    <location>
        <begin position="1"/>
        <end position="37"/>
    </location>
</feature>
<reference evidence="2" key="1">
    <citation type="submission" date="2015-06" db="UniProtKB">
        <authorList>
            <consortium name="EnsemblPlants"/>
        </authorList>
    </citation>
    <scope>IDENTIFICATION</scope>
</reference>
<dbReference type="HOGENOM" id="CLU_2088620_0_0_1"/>
<dbReference type="Gramene" id="ORGLA09G0140100.1">
    <property type="protein sequence ID" value="ORGLA09G0140100.1"/>
    <property type="gene ID" value="ORGLA09G0140100"/>
</dbReference>